<feature type="compositionally biased region" description="Basic and acidic residues" evidence="1">
    <location>
        <begin position="416"/>
        <end position="429"/>
    </location>
</feature>
<feature type="region of interest" description="Disordered" evidence="1">
    <location>
        <begin position="83"/>
        <end position="493"/>
    </location>
</feature>
<gene>
    <name evidence="2" type="ORF">SEMRO_444_G144260.1</name>
</gene>
<feature type="region of interest" description="Disordered" evidence="1">
    <location>
        <begin position="535"/>
        <end position="581"/>
    </location>
</feature>
<sequence>MSGRRRKKDDNHNQGRGKARAPQKEDDNNKPRRPEPPPPPPQSLVTLLRKSKVVLAYFTALQENLNDDVTRWKEKARHYKSLYEEQKAENERLEQENQRLRQTKRASNKGDDDDDPSSEDAKPPDKKKRKRDNEPSKQRRRNNNHEEEDNDDEEDEVPPPAVAAADNRKKPANSDNNEEPPREITIQKANDDDSMFEIPSDSSQDDNHDGRRTESKTPKDSSTKQPGSKKPQPDTSSKHATEQPVTDAAFEFASSDDNDDSDKDNNQNKPQSPMESNKVQEKADKKEEEQKNDGTFEIYSSDDEAGENANSQSQANVAKAKPIEDEAQGHEEEGKRSTPVDSLQGKQKGKEKEAPTKDSKRNGGGGDKGANTKPIDDAAFDFSSSDDDGNDKSQKLAKETIRKNGSQPSRAPPKKAPRDKQQSIDDDAFKFYSSDDNNSDDDKLKKPPKPVSASHKNVAKQKTKSASKQIEDDDIDFYSSGDDDAGKRVDEDTPLPFWKQNQEYILSELVDAYRCLQHLGVTLVVKTTVKIADDKANDKNNNGIVDQDENNTSQPMDTEPADETPAEEGEDDQEGFSFLPDKADANALKRELVGKNKGKKISVDPTEQNVFERRANETVVTDMLFALRGLTRVQINIGGLQEEYQAFRMSPHWYPCGDKLPSTLQQPENEGKQNDDVDHPAYVGKVCLFRALSVMDAYCGPRSLSPINDQWEELFECKGLDLFVDPEWIESIKVGMRDRKEMVDHLVESLFGEISGNWGVTDRAMLVKLDYLFYQEDAGEEGGDNVEESASEPKKTNLEAQASAKSQSRLSALAERRIIAQLLVGLLLFRGDTHRAFQLVCNYVLSCVPAIELEDFPRVQPVLSLVCLEGLLLLDRDILSQCGIERKHDNKRNTGEASSSYFGRLLIGQNDDVSQSSRPAGNPEFLQPKILSTCIHATASIWRQRMQSPETRITDVARTEWACYLRLVKSQSFWLTESTSNNELEKASIHSLLEGYSRSLSMLSGEAVVKLERELVKGKVPGGITGYSVSYALRLALVANGDYDMVKTLLLRTIQQYHESKTQSGSFRQLCYACFVALRQLDNRQLDAYHQGVGSFLGSNTTVGDALSNCLASLHGKVQPTIDRQAAVPDVALSWRLWATFLDCCGLVADGDMVVEAIGGLLCFDDVKATTARKSSSSGLKTLLGSIETMSSVPTVRVINLKRRRDRMRLMMAQSRNAGVLVLKAVATLEDKAIGVDEEAGGTSATSDGSLHGGFAIDGKEKLEDLYAQIFPYGENSKECRRRLETYVAPKWRPHDLKAFDRFANDNEKALVRLSDSERSCALSHISAWKGVIRTLSNSDKGQSKYKSTVLQHGPGFRRLFLISGFARGLPLRQSPETADMPPCPVCVVLEDDAIMVDRFADRLDEILEELPRDFHFCSLGYSRPRTAPLVKFSKHVSIPTFLFYLTGYILSLDGAKYLLESLPVCGPIDSWIGLKMCQNWDNVFGSSMGLGKHTTTTADAPSRKDLMSIMRFRAFAAMIPLCAQTVGGGNLAASGNKWRQKDTDIVYSGSANYVG</sequence>
<evidence type="ECO:0000313" key="3">
    <source>
        <dbReference type="Proteomes" id="UP001153069"/>
    </source>
</evidence>
<feature type="compositionally biased region" description="Polar residues" evidence="1">
    <location>
        <begin position="267"/>
        <end position="277"/>
    </location>
</feature>
<feature type="compositionally biased region" description="Basic and acidic residues" evidence="1">
    <location>
        <begin position="278"/>
        <end position="294"/>
    </location>
</feature>
<feature type="compositionally biased region" description="Basic and acidic residues" evidence="1">
    <location>
        <begin position="22"/>
        <end position="35"/>
    </location>
</feature>
<feature type="compositionally biased region" description="Basic and acidic residues" evidence="1">
    <location>
        <begin position="348"/>
        <end position="361"/>
    </location>
</feature>
<feature type="region of interest" description="Disordered" evidence="1">
    <location>
        <begin position="1"/>
        <end position="45"/>
    </location>
</feature>
<feature type="compositionally biased region" description="Basic and acidic residues" evidence="1">
    <location>
        <begin position="321"/>
        <end position="338"/>
    </location>
</feature>
<evidence type="ECO:0000256" key="1">
    <source>
        <dbReference type="SAM" id="MobiDB-lite"/>
    </source>
</evidence>
<dbReference type="OrthoDB" id="47375at2759"/>
<feature type="region of interest" description="Disordered" evidence="1">
    <location>
        <begin position="780"/>
        <end position="801"/>
    </location>
</feature>
<dbReference type="EMBL" id="CAICTM010000443">
    <property type="protein sequence ID" value="CAB9510606.1"/>
    <property type="molecule type" value="Genomic_DNA"/>
</dbReference>
<feature type="compositionally biased region" description="Basic and acidic residues" evidence="1">
    <location>
        <begin position="205"/>
        <end position="222"/>
    </location>
</feature>
<name>A0A9N8DXH8_9STRA</name>
<keyword evidence="3" id="KW-1185">Reference proteome</keyword>
<feature type="compositionally biased region" description="Basic and acidic residues" evidence="1">
    <location>
        <begin position="83"/>
        <end position="99"/>
    </location>
</feature>
<accession>A0A9N8DXH8</accession>
<protein>
    <submittedName>
        <fullName evidence="2">Uncharacterized protein</fullName>
    </submittedName>
</protein>
<feature type="compositionally biased region" description="Acidic residues" evidence="1">
    <location>
        <begin position="146"/>
        <end position="157"/>
    </location>
</feature>
<organism evidence="2 3">
    <name type="scientific">Seminavis robusta</name>
    <dbReference type="NCBI Taxonomy" id="568900"/>
    <lineage>
        <taxon>Eukaryota</taxon>
        <taxon>Sar</taxon>
        <taxon>Stramenopiles</taxon>
        <taxon>Ochrophyta</taxon>
        <taxon>Bacillariophyta</taxon>
        <taxon>Bacillariophyceae</taxon>
        <taxon>Bacillariophycidae</taxon>
        <taxon>Naviculales</taxon>
        <taxon>Naviculaceae</taxon>
        <taxon>Seminavis</taxon>
    </lineage>
</organism>
<dbReference type="Proteomes" id="UP001153069">
    <property type="component" value="Unassembled WGS sequence"/>
</dbReference>
<reference evidence="2" key="1">
    <citation type="submission" date="2020-06" db="EMBL/GenBank/DDBJ databases">
        <authorList>
            <consortium name="Plant Systems Biology data submission"/>
        </authorList>
    </citation>
    <scope>NUCLEOTIDE SEQUENCE</scope>
    <source>
        <strain evidence="2">D6</strain>
    </source>
</reference>
<evidence type="ECO:0000313" key="2">
    <source>
        <dbReference type="EMBL" id="CAB9510606.1"/>
    </source>
</evidence>
<feature type="compositionally biased region" description="Basic and acidic residues" evidence="1">
    <location>
        <begin position="390"/>
        <end position="402"/>
    </location>
</feature>
<comment type="caution">
    <text evidence="2">The sequence shown here is derived from an EMBL/GenBank/DDBJ whole genome shotgun (WGS) entry which is preliminary data.</text>
</comment>
<proteinExistence type="predicted"/>
<feature type="compositionally biased region" description="Acidic residues" evidence="1">
    <location>
        <begin position="780"/>
        <end position="790"/>
    </location>
</feature>
<feature type="compositionally biased region" description="Acidic residues" evidence="1">
    <location>
        <begin position="559"/>
        <end position="574"/>
    </location>
</feature>